<dbReference type="GO" id="GO:0005576">
    <property type="term" value="C:extracellular region"/>
    <property type="evidence" value="ECO:0007669"/>
    <property type="project" value="UniProtKB-SubCell"/>
</dbReference>
<gene>
    <name evidence="6" type="ORF">ACHAWO_001298</name>
</gene>
<reference evidence="6 7" key="1">
    <citation type="submission" date="2024-10" db="EMBL/GenBank/DDBJ databases">
        <title>Updated reference genomes for cyclostephanoid diatoms.</title>
        <authorList>
            <person name="Roberts W.R."/>
            <person name="Alverson A.J."/>
        </authorList>
    </citation>
    <scope>NUCLEOTIDE SEQUENCE [LARGE SCALE GENOMIC DNA]</scope>
    <source>
        <strain evidence="6 7">AJA010-31</strain>
    </source>
</reference>
<feature type="region of interest" description="Disordered" evidence="4">
    <location>
        <begin position="359"/>
        <end position="391"/>
    </location>
</feature>
<feature type="region of interest" description="Disordered" evidence="4">
    <location>
        <begin position="169"/>
        <end position="292"/>
    </location>
</feature>
<comment type="caution">
    <text evidence="6">The sequence shown here is derived from an EMBL/GenBank/DDBJ whole genome shotgun (WGS) entry which is preliminary data.</text>
</comment>
<evidence type="ECO:0000256" key="2">
    <source>
        <dbReference type="ARBA" id="ARBA00022525"/>
    </source>
</evidence>
<feature type="compositionally biased region" description="Low complexity" evidence="4">
    <location>
        <begin position="267"/>
        <end position="278"/>
    </location>
</feature>
<dbReference type="InterPro" id="IPR055372">
    <property type="entry name" value="CBM96"/>
</dbReference>
<dbReference type="AlphaFoldDB" id="A0ABD3NIE1"/>
<comment type="subcellular location">
    <subcellularLocation>
        <location evidence="1">Secreted</location>
    </subcellularLocation>
</comment>
<keyword evidence="2" id="KW-0964">Secreted</keyword>
<accession>A0ABD3NIE1</accession>
<evidence type="ECO:0000313" key="7">
    <source>
        <dbReference type="Proteomes" id="UP001530400"/>
    </source>
</evidence>
<keyword evidence="3" id="KW-0732">Signal</keyword>
<feature type="domain" description="Carbohydrate-binding module family 96" evidence="5">
    <location>
        <begin position="700"/>
        <end position="864"/>
    </location>
</feature>
<feature type="region of interest" description="Disordered" evidence="4">
    <location>
        <begin position="665"/>
        <end position="688"/>
    </location>
</feature>
<feature type="compositionally biased region" description="Low complexity" evidence="4">
    <location>
        <begin position="229"/>
        <end position="260"/>
    </location>
</feature>
<evidence type="ECO:0000256" key="1">
    <source>
        <dbReference type="ARBA" id="ARBA00004613"/>
    </source>
</evidence>
<dbReference type="Pfam" id="PF24517">
    <property type="entry name" value="CBM96"/>
    <property type="match status" value="3"/>
</dbReference>
<organism evidence="6 7">
    <name type="scientific">Cyclotella atomus</name>
    <dbReference type="NCBI Taxonomy" id="382360"/>
    <lineage>
        <taxon>Eukaryota</taxon>
        <taxon>Sar</taxon>
        <taxon>Stramenopiles</taxon>
        <taxon>Ochrophyta</taxon>
        <taxon>Bacillariophyta</taxon>
        <taxon>Coscinodiscophyceae</taxon>
        <taxon>Thalassiosirophycidae</taxon>
        <taxon>Stephanodiscales</taxon>
        <taxon>Stephanodiscaceae</taxon>
        <taxon>Cyclotella</taxon>
    </lineage>
</organism>
<dbReference type="NCBIfam" id="NF033679">
    <property type="entry name" value="DNRLRE_dom"/>
    <property type="match status" value="3"/>
</dbReference>
<feature type="compositionally biased region" description="Low complexity" evidence="4">
    <location>
        <begin position="377"/>
        <end position="391"/>
    </location>
</feature>
<feature type="compositionally biased region" description="Polar residues" evidence="4">
    <location>
        <begin position="279"/>
        <end position="292"/>
    </location>
</feature>
<keyword evidence="7" id="KW-1185">Reference proteome</keyword>
<feature type="compositionally biased region" description="Polar residues" evidence="4">
    <location>
        <begin position="209"/>
        <end position="228"/>
    </location>
</feature>
<feature type="domain" description="Carbohydrate-binding module family 96" evidence="5">
    <location>
        <begin position="904"/>
        <end position="1063"/>
    </location>
</feature>
<evidence type="ECO:0000256" key="4">
    <source>
        <dbReference type="SAM" id="MobiDB-lite"/>
    </source>
</evidence>
<feature type="compositionally biased region" description="Low complexity" evidence="4">
    <location>
        <begin position="175"/>
        <end position="193"/>
    </location>
</feature>
<sequence length="1068" mass="114569">MTKITKRHLSTVSLATIAYSSPLLTAAASLSSTSVAVYWADMSIPACTSSPPPASLHENKLFNSKIECCEKMLPWLNGHCVGNDDDDDAKEEPVENVEPVDTIHIVESGEARVEIIEKDNNSEEDASLTVDCNTLSTSECESESSCERIRKKLENGLWISVCDFKYNESEEDSTETSSTGSTTTVASTSSTTEGVDSVSPTEGAAVSTMAPSESSAQDNESFTNSPTASITSSPTVESSKSSEAPASVTSSPTVDSSKSSEAPAFVSSSPTVDSSKSSEAPTSITSSPTESQDPSLYCAFSFENLESSCHQAPRCNNNPCPSGMFCFPHECTYTPESVAETIISAAKDGSLLPDITSSPSLHLSTDSPTLVPSTEAPITPTNSPTPSPTRRYSTSDFIVELIEWSNIGIDESLSSSPQDEPHLMSSVYNQRTFAPTFHPTSYPTNHPTNHPVSNSPTSQPTQRAIPTMELILPSIADATISNSRPNDNFGNLEAIAVNGGNLNTDTDRFDAILSFDVSLILDPSYTIVEASIHLFTMNSCANGGSSIYITQDVPWDETTVNWNTAPQAQGIPIASLEDRQISKQWIMVDVTDAISVWRGGYRANDSVLSLRIMSATESLCMFASGESGDEYKPKLIVRYSSTRESGLQTMSGSLYGYDSSYDVSTSSSTESPLEGDAMTSSSTEAPREAAPTLLESTEEITLLATADASLSNIRQSQNFGAQNAIVVDGGNFTTGMIRGSNEESEQFDALIKFDTSSIDGSRVDNVSLRIHLTKGCEYGGDIYATTEVDWDQESVTWGDAPRAVGEPLGILGAVEDREWYTVDLSGDNILSSNTLTLRVSSTRNSRCMFTSVDRGEETAPRLIVKIKSTVPQTLSAGFSEAAIEPTLQATQVIIPTTGNFILIVASDDATIDANSPSTVDGDSPFLHVYYNERSRVIRDTVIRFDLAQMQGGVLPRSALLTLFTEDACANAGTFMSTEGNGEWNENEVTWTTAPNNVDNGSYEGGNMVGTFGAVEKGRWYGFSVVDALTEAVLMRKQAVTFRLTSGGMQKCSYSSIQSGRPPKILVAF</sequence>
<evidence type="ECO:0000259" key="5">
    <source>
        <dbReference type="Pfam" id="PF24517"/>
    </source>
</evidence>
<proteinExistence type="predicted"/>
<evidence type="ECO:0000256" key="3">
    <source>
        <dbReference type="ARBA" id="ARBA00022729"/>
    </source>
</evidence>
<feature type="compositionally biased region" description="Polar residues" evidence="4">
    <location>
        <begin position="359"/>
        <end position="372"/>
    </location>
</feature>
<name>A0ABD3NIE1_9STRA</name>
<dbReference type="EMBL" id="JALLPJ020001159">
    <property type="protein sequence ID" value="KAL3775304.1"/>
    <property type="molecule type" value="Genomic_DNA"/>
</dbReference>
<dbReference type="Proteomes" id="UP001530400">
    <property type="component" value="Unassembled WGS sequence"/>
</dbReference>
<evidence type="ECO:0000313" key="6">
    <source>
        <dbReference type="EMBL" id="KAL3775304.1"/>
    </source>
</evidence>
<feature type="domain" description="Carbohydrate-binding module family 96" evidence="5">
    <location>
        <begin position="473"/>
        <end position="638"/>
    </location>
</feature>
<protein>
    <recommendedName>
        <fullName evidence="5">Carbohydrate-binding module family 96 domain-containing protein</fullName>
    </recommendedName>
</protein>